<accession>A0A9D1VMI0</accession>
<reference evidence="1" key="2">
    <citation type="submission" date="2021-04" db="EMBL/GenBank/DDBJ databases">
        <authorList>
            <person name="Gilroy R."/>
        </authorList>
    </citation>
    <scope>NUCLEOTIDE SEQUENCE</scope>
    <source>
        <strain evidence="1">ChiHjej12B11-1927</strain>
    </source>
</reference>
<sequence>MHDIWNPWHGCRKCSEGCENCYMYFLDRMRDQDGRRIYKTKSGFRYPLSKDRQGQYKIKSGEMIRVCMTSDFFLEEADPWREEAWAVMRQRKDVKFFLLTKRPQRAASCLPYDWGTGWENVFFNVTCENQKRADERIPILFELPFKHKGIMTAPLVGSVDIGKYLAKGQIEQVLCGGENYDGSRPCHYEWVKLLYDQCREYDVTFNFIETGTCFIKDGKKYRIPNKRIQSQQAFRSGLNYQGKEICFHLTDEWGYELPKEKLYIPHYHPVTCRECASRLTCNGCADCGKCDRTSL</sequence>
<comment type="caution">
    <text evidence="1">The sequence shown here is derived from an EMBL/GenBank/DDBJ whole genome shotgun (WGS) entry which is preliminary data.</text>
</comment>
<dbReference type="Proteomes" id="UP000824230">
    <property type="component" value="Unassembled WGS sequence"/>
</dbReference>
<dbReference type="InterPro" id="IPR011101">
    <property type="entry name" value="DUF5131"/>
</dbReference>
<evidence type="ECO:0000313" key="2">
    <source>
        <dbReference type="Proteomes" id="UP000824230"/>
    </source>
</evidence>
<proteinExistence type="predicted"/>
<organism evidence="1 2">
    <name type="scientific">Candidatus Blautia pullistercoris</name>
    <dbReference type="NCBI Taxonomy" id="2838499"/>
    <lineage>
        <taxon>Bacteria</taxon>
        <taxon>Bacillati</taxon>
        <taxon>Bacillota</taxon>
        <taxon>Clostridia</taxon>
        <taxon>Lachnospirales</taxon>
        <taxon>Lachnospiraceae</taxon>
        <taxon>Blautia</taxon>
    </lineage>
</organism>
<gene>
    <name evidence="1" type="ORF">H9738_09810</name>
</gene>
<evidence type="ECO:0000313" key="1">
    <source>
        <dbReference type="EMBL" id="HIX38146.1"/>
    </source>
</evidence>
<protein>
    <submittedName>
        <fullName evidence="1">Phage Gp37/Gp68 family protein</fullName>
    </submittedName>
</protein>
<dbReference type="EMBL" id="DXFG01000210">
    <property type="protein sequence ID" value="HIX38146.1"/>
    <property type="molecule type" value="Genomic_DNA"/>
</dbReference>
<dbReference type="Pfam" id="PF07505">
    <property type="entry name" value="DUF5131"/>
    <property type="match status" value="1"/>
</dbReference>
<reference evidence="1" key="1">
    <citation type="journal article" date="2021" name="PeerJ">
        <title>Extensive microbial diversity within the chicken gut microbiome revealed by metagenomics and culture.</title>
        <authorList>
            <person name="Gilroy R."/>
            <person name="Ravi A."/>
            <person name="Getino M."/>
            <person name="Pursley I."/>
            <person name="Horton D.L."/>
            <person name="Alikhan N.F."/>
            <person name="Baker D."/>
            <person name="Gharbi K."/>
            <person name="Hall N."/>
            <person name="Watson M."/>
            <person name="Adriaenssens E.M."/>
            <person name="Foster-Nyarko E."/>
            <person name="Jarju S."/>
            <person name="Secka A."/>
            <person name="Antonio M."/>
            <person name="Oren A."/>
            <person name="Chaudhuri R.R."/>
            <person name="La Ragione R."/>
            <person name="Hildebrand F."/>
            <person name="Pallen M.J."/>
        </authorList>
    </citation>
    <scope>NUCLEOTIDE SEQUENCE</scope>
    <source>
        <strain evidence="1">ChiHjej12B11-1927</strain>
    </source>
</reference>
<name>A0A9D1VMI0_9FIRM</name>
<dbReference type="AlphaFoldDB" id="A0A9D1VMI0"/>